<name>A0A835I888_9MAGN</name>
<dbReference type="Proteomes" id="UP000631114">
    <property type="component" value="Unassembled WGS sequence"/>
</dbReference>
<dbReference type="EMBL" id="JADFTS010000004">
    <property type="protein sequence ID" value="KAF9612389.1"/>
    <property type="molecule type" value="Genomic_DNA"/>
</dbReference>
<proteinExistence type="predicted"/>
<comment type="caution">
    <text evidence="1">The sequence shown here is derived from an EMBL/GenBank/DDBJ whole genome shotgun (WGS) entry which is preliminary data.</text>
</comment>
<evidence type="ECO:0000313" key="1">
    <source>
        <dbReference type="EMBL" id="KAF9612389.1"/>
    </source>
</evidence>
<sequence>MGFLAYILVQTEPLGLPLTRQCTQLVLVVDTGFYNKGITRLRASGTIRPARRPRSHDLSLLKIIERSGVEEQLLLLKTHFLRPGISNRRSVESTGLTRCCGPNRDWYKVLPSGLPSHEIDADNIYISLEDGVPYGASPEIVFSGRLNQCNRDPMSMWMR</sequence>
<evidence type="ECO:0000313" key="2">
    <source>
        <dbReference type="Proteomes" id="UP000631114"/>
    </source>
</evidence>
<organism evidence="1 2">
    <name type="scientific">Coptis chinensis</name>
    <dbReference type="NCBI Taxonomy" id="261450"/>
    <lineage>
        <taxon>Eukaryota</taxon>
        <taxon>Viridiplantae</taxon>
        <taxon>Streptophyta</taxon>
        <taxon>Embryophyta</taxon>
        <taxon>Tracheophyta</taxon>
        <taxon>Spermatophyta</taxon>
        <taxon>Magnoliopsida</taxon>
        <taxon>Ranunculales</taxon>
        <taxon>Ranunculaceae</taxon>
        <taxon>Coptidoideae</taxon>
        <taxon>Coptis</taxon>
    </lineage>
</organism>
<reference evidence="1 2" key="1">
    <citation type="submission" date="2020-10" db="EMBL/GenBank/DDBJ databases">
        <title>The Coptis chinensis genome and diversification of protoberbering-type alkaloids.</title>
        <authorList>
            <person name="Wang B."/>
            <person name="Shu S."/>
            <person name="Song C."/>
            <person name="Liu Y."/>
        </authorList>
    </citation>
    <scope>NUCLEOTIDE SEQUENCE [LARGE SCALE GENOMIC DNA]</scope>
    <source>
        <strain evidence="1">HL-2020</strain>
        <tissue evidence="1">Leaf</tissue>
    </source>
</reference>
<protein>
    <submittedName>
        <fullName evidence="1">Uncharacterized protein</fullName>
    </submittedName>
</protein>
<dbReference type="AlphaFoldDB" id="A0A835I888"/>
<gene>
    <name evidence="1" type="ORF">IFM89_039365</name>
</gene>
<keyword evidence="2" id="KW-1185">Reference proteome</keyword>
<accession>A0A835I888</accession>